<name>A0A443RSU9_9ACAR</name>
<organism evidence="5 6">
    <name type="scientific">Leptotrombidium deliense</name>
    <dbReference type="NCBI Taxonomy" id="299467"/>
    <lineage>
        <taxon>Eukaryota</taxon>
        <taxon>Metazoa</taxon>
        <taxon>Ecdysozoa</taxon>
        <taxon>Arthropoda</taxon>
        <taxon>Chelicerata</taxon>
        <taxon>Arachnida</taxon>
        <taxon>Acari</taxon>
        <taxon>Acariformes</taxon>
        <taxon>Trombidiformes</taxon>
        <taxon>Prostigmata</taxon>
        <taxon>Anystina</taxon>
        <taxon>Parasitengona</taxon>
        <taxon>Trombiculoidea</taxon>
        <taxon>Trombiculidae</taxon>
        <taxon>Leptotrombidium</taxon>
    </lineage>
</organism>
<feature type="domain" description="Thyroglobulin type-1" evidence="4">
    <location>
        <begin position="22"/>
        <end position="88"/>
    </location>
</feature>
<evidence type="ECO:0000313" key="5">
    <source>
        <dbReference type="EMBL" id="RWS18386.1"/>
    </source>
</evidence>
<dbReference type="PROSITE" id="PS51162">
    <property type="entry name" value="THYROGLOBULIN_1_2"/>
    <property type="match status" value="1"/>
</dbReference>
<evidence type="ECO:0000259" key="4">
    <source>
        <dbReference type="PROSITE" id="PS51162"/>
    </source>
</evidence>
<keyword evidence="6" id="KW-1185">Reference proteome</keyword>
<dbReference type="InterPro" id="IPR000716">
    <property type="entry name" value="Thyroglobulin_1"/>
</dbReference>
<dbReference type="Pfam" id="PF00086">
    <property type="entry name" value="Thyroglobulin_1"/>
    <property type="match status" value="1"/>
</dbReference>
<dbReference type="InterPro" id="IPR036857">
    <property type="entry name" value="Thyroglobulin_1_sf"/>
</dbReference>
<dbReference type="EMBL" id="NCKV01040433">
    <property type="protein sequence ID" value="RWS18386.1"/>
    <property type="molecule type" value="Genomic_DNA"/>
</dbReference>
<evidence type="ECO:0000256" key="1">
    <source>
        <dbReference type="ARBA" id="ARBA00023157"/>
    </source>
</evidence>
<protein>
    <recommendedName>
        <fullName evidence="4">Thyroglobulin type-1 domain-containing protein</fullName>
    </recommendedName>
</protein>
<feature type="chain" id="PRO_5019260872" description="Thyroglobulin type-1 domain-containing protein" evidence="3">
    <location>
        <begin position="23"/>
        <end position="89"/>
    </location>
</feature>
<reference evidence="5 6" key="1">
    <citation type="journal article" date="2018" name="Gigascience">
        <title>Genomes of trombidid mites reveal novel predicted allergens and laterally-transferred genes associated with secondary metabolism.</title>
        <authorList>
            <person name="Dong X."/>
            <person name="Chaisiri K."/>
            <person name="Xia D."/>
            <person name="Armstrong S.D."/>
            <person name="Fang Y."/>
            <person name="Donnelly M.J."/>
            <person name="Kadowaki T."/>
            <person name="McGarry J.W."/>
            <person name="Darby A.C."/>
            <person name="Makepeace B.L."/>
        </authorList>
    </citation>
    <scope>NUCLEOTIDE SEQUENCE [LARGE SCALE GENOMIC DNA]</scope>
    <source>
        <strain evidence="5">UoL-UT</strain>
    </source>
</reference>
<evidence type="ECO:0000256" key="2">
    <source>
        <dbReference type="PROSITE-ProRule" id="PRU00500"/>
    </source>
</evidence>
<evidence type="ECO:0000256" key="3">
    <source>
        <dbReference type="SAM" id="SignalP"/>
    </source>
</evidence>
<keyword evidence="3" id="KW-0732">Signal</keyword>
<gene>
    <name evidence="5" type="ORF">B4U80_14621</name>
</gene>
<dbReference type="SUPFAM" id="SSF57610">
    <property type="entry name" value="Thyroglobulin type-1 domain"/>
    <property type="match status" value="1"/>
</dbReference>
<dbReference type="Proteomes" id="UP000288716">
    <property type="component" value="Unassembled WGS sequence"/>
</dbReference>
<feature type="signal peptide" evidence="3">
    <location>
        <begin position="1"/>
        <end position="22"/>
    </location>
</feature>
<comment type="caution">
    <text evidence="2">Lacks conserved residue(s) required for the propagation of feature annotation.</text>
</comment>
<dbReference type="VEuPathDB" id="VectorBase:LDEU013654"/>
<keyword evidence="1" id="KW-1015">Disulfide bond</keyword>
<dbReference type="AlphaFoldDB" id="A0A443RSU9"/>
<comment type="caution">
    <text evidence="5">The sequence shown here is derived from an EMBL/GenBank/DDBJ whole genome shotgun (WGS) entry which is preliminary data.</text>
</comment>
<accession>A0A443RSU9</accession>
<evidence type="ECO:0000313" key="6">
    <source>
        <dbReference type="Proteomes" id="UP000288716"/>
    </source>
</evidence>
<dbReference type="Gene3D" id="4.10.800.10">
    <property type="entry name" value="Thyroglobulin type-1"/>
    <property type="match status" value="1"/>
</dbReference>
<sequence length="89" mass="9842">MISSKYISSLLLLVVAVNFCIASDCLENKAKAEERQREGMMDIVPPKCDENGKYEKIQCFFVGCYCADGETGAIIGDVVRWGEGRPICD</sequence>
<proteinExistence type="predicted"/>